<dbReference type="AlphaFoldDB" id="A0A1N7EVM7"/>
<keyword evidence="3" id="KW-1185">Reference proteome</keyword>
<reference evidence="3" key="1">
    <citation type="submission" date="2017-01" db="EMBL/GenBank/DDBJ databases">
        <authorList>
            <person name="Varghese N."/>
            <person name="Submissions S."/>
        </authorList>
    </citation>
    <scope>NUCLEOTIDE SEQUENCE [LARGE SCALE GENOMIC DNA]</scope>
    <source>
        <strain evidence="3">CGMCC 1.7737</strain>
    </source>
</reference>
<dbReference type="OrthoDB" id="240032at2157"/>
<dbReference type="Pfam" id="PF24033">
    <property type="entry name" value="DUF7342"/>
    <property type="match status" value="1"/>
</dbReference>
<name>A0A1N7EVM7_9EURY</name>
<feature type="region of interest" description="Disordered" evidence="1">
    <location>
        <begin position="1"/>
        <end position="21"/>
    </location>
</feature>
<dbReference type="InterPro" id="IPR055766">
    <property type="entry name" value="DUF7342"/>
</dbReference>
<protein>
    <recommendedName>
        <fullName evidence="4">Transcriptional regulator</fullName>
    </recommendedName>
</protein>
<dbReference type="EMBL" id="FTNO01000007">
    <property type="protein sequence ID" value="SIR92102.1"/>
    <property type="molecule type" value="Genomic_DNA"/>
</dbReference>
<gene>
    <name evidence="2" type="ORF">SAMN05421858_4537</name>
</gene>
<dbReference type="Proteomes" id="UP000186914">
    <property type="component" value="Unassembled WGS sequence"/>
</dbReference>
<dbReference type="RefSeq" id="WP_076432870.1">
    <property type="nucleotide sequence ID" value="NZ_FTNO01000007.1"/>
</dbReference>
<proteinExistence type="predicted"/>
<evidence type="ECO:0000313" key="3">
    <source>
        <dbReference type="Proteomes" id="UP000186914"/>
    </source>
</evidence>
<organism evidence="2 3">
    <name type="scientific">Haladaptatus litoreus</name>
    <dbReference type="NCBI Taxonomy" id="553468"/>
    <lineage>
        <taxon>Archaea</taxon>
        <taxon>Methanobacteriati</taxon>
        <taxon>Methanobacteriota</taxon>
        <taxon>Stenosarchaea group</taxon>
        <taxon>Halobacteria</taxon>
        <taxon>Halobacteriales</taxon>
        <taxon>Haladaptataceae</taxon>
        <taxon>Haladaptatus</taxon>
    </lineage>
</organism>
<evidence type="ECO:0008006" key="4">
    <source>
        <dbReference type="Google" id="ProtNLM"/>
    </source>
</evidence>
<sequence>MTSDDTPPKPPSLAEEWTETWENESTRDRVYTTALQLYEPTRVAAIADRANVSKETARDYLQWFTEIGMLTQTNETPDEFVRDEDYFQWRRIHRLRGLPMEELEQRLNTLIEKERRYREKYDAKGPDHVDALDHADYADVEDVWSELQEWKTVRRRIEELEQARQNHDNTTQASA</sequence>
<evidence type="ECO:0000313" key="2">
    <source>
        <dbReference type="EMBL" id="SIR92102.1"/>
    </source>
</evidence>
<evidence type="ECO:0000256" key="1">
    <source>
        <dbReference type="SAM" id="MobiDB-lite"/>
    </source>
</evidence>
<accession>A0A1N7EVM7</accession>